<proteinExistence type="predicted"/>
<dbReference type="AlphaFoldDB" id="A0A077AYN8"/>
<protein>
    <submittedName>
        <fullName evidence="1">Uncharacterized protein</fullName>
    </submittedName>
</protein>
<accession>A0A077AYN8</accession>
<name>A0A077AYN8_9PROT</name>
<gene>
    <name evidence="1" type="ORF">ID47_08405</name>
</gene>
<organism evidence="1 2">
    <name type="scientific">Candidatus Odyssella acanthamoebae</name>
    <dbReference type="NCBI Taxonomy" id="91604"/>
    <lineage>
        <taxon>Bacteria</taxon>
        <taxon>Pseudomonadati</taxon>
        <taxon>Pseudomonadota</taxon>
        <taxon>Alphaproteobacteria</taxon>
        <taxon>Holosporales</taxon>
        <taxon>Candidatus Paracaedibacteraceae</taxon>
        <taxon>Candidatus Odyssella</taxon>
    </lineage>
</organism>
<dbReference type="HOGENOM" id="CLU_2913872_0_0_5"/>
<dbReference type="KEGG" id="paca:ID47_08405"/>
<keyword evidence="2" id="KW-1185">Reference proteome</keyword>
<sequence length="61" mass="7047">MGKMFTANWNQSTLNPLFLQLEDLLHCQKSPALLDKRVLITLIKRDYTPGKQKMIMAGEQK</sequence>
<dbReference type="Proteomes" id="UP000028926">
    <property type="component" value="Chromosome"/>
</dbReference>
<reference evidence="1 2" key="1">
    <citation type="submission" date="2014-07" db="EMBL/GenBank/DDBJ databases">
        <title>Comparative genomic insights into amoeba endosymbionts belonging to the families of Holosporaceae and Candidatus Midichloriaceae within Rickettsiales.</title>
        <authorList>
            <person name="Wang Z."/>
            <person name="Wu M."/>
        </authorList>
    </citation>
    <scope>NUCLEOTIDE SEQUENCE [LARGE SCALE GENOMIC DNA]</scope>
    <source>
        <strain evidence="1">PRA3</strain>
    </source>
</reference>
<evidence type="ECO:0000313" key="1">
    <source>
        <dbReference type="EMBL" id="AIK96738.1"/>
    </source>
</evidence>
<evidence type="ECO:0000313" key="2">
    <source>
        <dbReference type="Proteomes" id="UP000028926"/>
    </source>
</evidence>
<dbReference type="EMBL" id="CP008941">
    <property type="protein sequence ID" value="AIK96738.1"/>
    <property type="molecule type" value="Genomic_DNA"/>
</dbReference>